<dbReference type="Pfam" id="PF01535">
    <property type="entry name" value="PPR"/>
    <property type="match status" value="4"/>
</dbReference>
<dbReference type="InterPro" id="IPR011990">
    <property type="entry name" value="TPR-like_helical_dom_sf"/>
</dbReference>
<reference evidence="4 5" key="1">
    <citation type="journal article" date="2017" name="Nature">
        <title>The Apostasia genome and the evolution of orchids.</title>
        <authorList>
            <person name="Zhang G.Q."/>
            <person name="Liu K.W."/>
            <person name="Li Z."/>
            <person name="Lohaus R."/>
            <person name="Hsiao Y.Y."/>
            <person name="Niu S.C."/>
            <person name="Wang J.Y."/>
            <person name="Lin Y.C."/>
            <person name="Xu Q."/>
            <person name="Chen L.J."/>
            <person name="Yoshida K."/>
            <person name="Fujiwara S."/>
            <person name="Wang Z.W."/>
            <person name="Zhang Y.Q."/>
            <person name="Mitsuda N."/>
            <person name="Wang M."/>
            <person name="Liu G.H."/>
            <person name="Pecoraro L."/>
            <person name="Huang H.X."/>
            <person name="Xiao X.J."/>
            <person name="Lin M."/>
            <person name="Wu X.Y."/>
            <person name="Wu W.L."/>
            <person name="Chen Y.Y."/>
            <person name="Chang S.B."/>
            <person name="Sakamoto S."/>
            <person name="Ohme-Takagi M."/>
            <person name="Yagi M."/>
            <person name="Zeng S.J."/>
            <person name="Shen C.Y."/>
            <person name="Yeh C.M."/>
            <person name="Luo Y.B."/>
            <person name="Tsai W.C."/>
            <person name="Van de Peer Y."/>
            <person name="Liu Z.J."/>
        </authorList>
    </citation>
    <scope>NUCLEOTIDE SEQUENCE [LARGE SCALE GENOMIC DNA]</scope>
    <source>
        <strain evidence="5">cv. Shenzhen</strain>
        <tissue evidence="4">Stem</tissue>
    </source>
</reference>
<dbReference type="FunFam" id="1.25.40.10:FF:000253">
    <property type="entry name" value="Pentatricopeptide repeat-containing protein"/>
    <property type="match status" value="1"/>
</dbReference>
<dbReference type="GO" id="GO:0005739">
    <property type="term" value="C:mitochondrion"/>
    <property type="evidence" value="ECO:0007669"/>
    <property type="project" value="TreeGrafter"/>
</dbReference>
<dbReference type="OrthoDB" id="1908178at2759"/>
<dbReference type="Proteomes" id="UP000236161">
    <property type="component" value="Unassembled WGS sequence"/>
</dbReference>
<dbReference type="EC" id="2.1.1.204" evidence="4"/>
<dbReference type="EMBL" id="KZ452026">
    <property type="protein sequence ID" value="PKA50293.1"/>
    <property type="molecule type" value="Genomic_DNA"/>
</dbReference>
<keyword evidence="5" id="KW-1185">Reference proteome</keyword>
<dbReference type="GO" id="GO:0008168">
    <property type="term" value="F:methyltransferase activity"/>
    <property type="evidence" value="ECO:0007669"/>
    <property type="project" value="UniProtKB-KW"/>
</dbReference>
<dbReference type="NCBIfam" id="TIGR00756">
    <property type="entry name" value="PPR"/>
    <property type="match status" value="2"/>
</dbReference>
<evidence type="ECO:0000256" key="1">
    <source>
        <dbReference type="ARBA" id="ARBA00007626"/>
    </source>
</evidence>
<dbReference type="GO" id="GO:0032259">
    <property type="term" value="P:methylation"/>
    <property type="evidence" value="ECO:0007669"/>
    <property type="project" value="UniProtKB-KW"/>
</dbReference>
<evidence type="ECO:0000313" key="4">
    <source>
        <dbReference type="EMBL" id="PKA50293.1"/>
    </source>
</evidence>
<dbReference type="PROSITE" id="PS51375">
    <property type="entry name" value="PPR"/>
    <property type="match status" value="1"/>
</dbReference>
<evidence type="ECO:0000313" key="5">
    <source>
        <dbReference type="Proteomes" id="UP000236161"/>
    </source>
</evidence>
<dbReference type="PANTHER" id="PTHR45717:SF3">
    <property type="entry name" value="OS04G0544400 PROTEIN"/>
    <property type="match status" value="1"/>
</dbReference>
<keyword evidence="4" id="KW-0489">Methyltransferase</keyword>
<dbReference type="STRING" id="1088818.A0A2I0A451"/>
<dbReference type="PANTHER" id="PTHR45717">
    <property type="entry name" value="OS12G0527900 PROTEIN"/>
    <property type="match status" value="1"/>
</dbReference>
<sequence>MYLQATVYPATWPPHRHRLPSNGSSLCSGITPGWRLRAPLIRTEWRQCGATGAVRCSASKFYNYGTVDYERRPALKWSTLYRRISTMENVNDGSSFVLDRWEDEERKLSKWELFRVIKELRKFGRLTRALEIYEWMASQGDRFTYTSSDKAVQLDLIAKVHGISHAEDYFAKTPDLLKDKRVYGALLHAYSQSKFRKKAEATLETMKAKGYAYDALPYNVMMTFYMNIEDHDMVNSMINEMKERNVNFDVFTYNIWITNCATVGNMTEMERVVQEMTTDSGVIANWTTYTTLATMYIRLGDIDKALNGLREAERRMTSRDRSPFHYLLGLYGSIGKRDEVYRIWNRYKSAFPVIMNSGYQSMLSSLVKLGDTEGVEKIYDGWLSTSSKLDPRLCNLIMRCYVREGYVSKAKSVLDRFVGKGGKPKPLSWEILFEGFLKGKQLPEALSCMESAASYDGVSNWQPKPDDVANILALSRELGSKESVEILIDVLRRSKCHDKEEYVSLFAS</sequence>
<dbReference type="FunFam" id="1.25.40.10:FF:000516">
    <property type="entry name" value="Pentatricopeptide repeat-containing protein"/>
    <property type="match status" value="1"/>
</dbReference>
<dbReference type="InterPro" id="IPR002885">
    <property type="entry name" value="PPR_rpt"/>
</dbReference>
<dbReference type="AlphaFoldDB" id="A0A2I0A451"/>
<comment type="similarity">
    <text evidence="1">Belongs to the PPR family. P subfamily.</text>
</comment>
<evidence type="ECO:0000256" key="2">
    <source>
        <dbReference type="ARBA" id="ARBA00022737"/>
    </source>
</evidence>
<accession>A0A2I0A451</accession>
<organism evidence="4 5">
    <name type="scientific">Apostasia shenzhenica</name>
    <dbReference type="NCBI Taxonomy" id="1088818"/>
    <lineage>
        <taxon>Eukaryota</taxon>
        <taxon>Viridiplantae</taxon>
        <taxon>Streptophyta</taxon>
        <taxon>Embryophyta</taxon>
        <taxon>Tracheophyta</taxon>
        <taxon>Spermatophyta</taxon>
        <taxon>Magnoliopsida</taxon>
        <taxon>Liliopsida</taxon>
        <taxon>Asparagales</taxon>
        <taxon>Orchidaceae</taxon>
        <taxon>Apostasioideae</taxon>
        <taxon>Apostasia</taxon>
    </lineage>
</organism>
<dbReference type="Gene3D" id="1.25.40.10">
    <property type="entry name" value="Tetratricopeptide repeat domain"/>
    <property type="match status" value="3"/>
</dbReference>
<keyword evidence="2" id="KW-0677">Repeat</keyword>
<evidence type="ECO:0000256" key="3">
    <source>
        <dbReference type="PROSITE-ProRule" id="PRU00708"/>
    </source>
</evidence>
<name>A0A2I0A451_9ASPA</name>
<gene>
    <name evidence="4" type="ORF">AXF42_Ash013382</name>
</gene>
<protein>
    <submittedName>
        <fullName evidence="4">Pentatricopeptide repeat-containing protein</fullName>
        <ecNumber evidence="4">2.1.1.204</ecNumber>
    </submittedName>
</protein>
<keyword evidence="4" id="KW-0808">Transferase</keyword>
<feature type="repeat" description="PPR" evidence="3">
    <location>
        <begin position="390"/>
        <end position="424"/>
    </location>
</feature>
<dbReference type="Pfam" id="PF13041">
    <property type="entry name" value="PPR_2"/>
    <property type="match status" value="1"/>
</dbReference>
<dbReference type="GO" id="GO:0003729">
    <property type="term" value="F:mRNA binding"/>
    <property type="evidence" value="ECO:0007669"/>
    <property type="project" value="UniProtKB-ARBA"/>
</dbReference>
<proteinExistence type="inferred from homology"/>